<dbReference type="AlphaFoldDB" id="A0A557RBY3"/>
<dbReference type="InterPro" id="IPR034904">
    <property type="entry name" value="FSCA_dom_sf"/>
</dbReference>
<protein>
    <submittedName>
        <fullName evidence="2">Metal-sulfur cluster assembly factor</fullName>
    </submittedName>
</protein>
<dbReference type="Proteomes" id="UP000318349">
    <property type="component" value="Unassembled WGS sequence"/>
</dbReference>
<proteinExistence type="predicted"/>
<dbReference type="EMBL" id="VMNI01000004">
    <property type="protein sequence ID" value="TVO78878.1"/>
    <property type="molecule type" value="Genomic_DNA"/>
</dbReference>
<sequence length="106" mass="11602">MNTALDEAAVRDALKQVLDPEVGMNIVDLGLIYTVALTDTQITVEMTMTSPACPMGQMIMDDVEATLRRLAPDHTPAVELVWQPEWTPAMMSDTAKAHFGWQAGDV</sequence>
<comment type="caution">
    <text evidence="2">The sequence shown here is derived from an EMBL/GenBank/DDBJ whole genome shotgun (WGS) entry which is preliminary data.</text>
</comment>
<reference evidence="2 3" key="1">
    <citation type="submission" date="2019-07" db="EMBL/GenBank/DDBJ databases">
        <title>The pathways for chlorine oxyanion respiration interact through the shared metabolite chlorate.</title>
        <authorList>
            <person name="Barnum T.P."/>
            <person name="Cheng Y."/>
            <person name="Hill K.A."/>
            <person name="Lucas L.N."/>
            <person name="Carlson H.K."/>
            <person name="Coates J.D."/>
        </authorList>
    </citation>
    <scope>NUCLEOTIDE SEQUENCE [LARGE SCALE GENOMIC DNA]</scope>
    <source>
        <strain evidence="2 3">SFB-1</strain>
    </source>
</reference>
<evidence type="ECO:0000259" key="1">
    <source>
        <dbReference type="Pfam" id="PF01883"/>
    </source>
</evidence>
<gene>
    <name evidence="2" type="ORF">FHP89_04260</name>
</gene>
<feature type="domain" description="MIP18 family-like" evidence="1">
    <location>
        <begin position="7"/>
        <end position="72"/>
    </location>
</feature>
<dbReference type="PANTHER" id="PTHR42831:SF1">
    <property type="entry name" value="FE-S PROTEIN MATURATION AUXILIARY FACTOR YITW"/>
    <property type="match status" value="1"/>
</dbReference>
<evidence type="ECO:0000313" key="2">
    <source>
        <dbReference type="EMBL" id="TVO78878.1"/>
    </source>
</evidence>
<accession>A0A557RBY3</accession>
<dbReference type="PANTHER" id="PTHR42831">
    <property type="entry name" value="FE-S PROTEIN MATURATION AUXILIARY FACTOR YITW"/>
    <property type="match status" value="1"/>
</dbReference>
<evidence type="ECO:0000313" key="3">
    <source>
        <dbReference type="Proteomes" id="UP000318349"/>
    </source>
</evidence>
<organism evidence="2 3">
    <name type="scientific">Denitromonas halophila</name>
    <dbReference type="NCBI Taxonomy" id="1629404"/>
    <lineage>
        <taxon>Bacteria</taxon>
        <taxon>Pseudomonadati</taxon>
        <taxon>Pseudomonadota</taxon>
        <taxon>Betaproteobacteria</taxon>
        <taxon>Rhodocyclales</taxon>
        <taxon>Zoogloeaceae</taxon>
        <taxon>Denitromonas</taxon>
    </lineage>
</organism>
<dbReference type="InterPro" id="IPR052339">
    <property type="entry name" value="Fe-S_Maturation_MIP18"/>
</dbReference>
<dbReference type="Gene3D" id="3.30.300.130">
    <property type="entry name" value="Fe-S cluster assembly (FSCA)"/>
    <property type="match status" value="1"/>
</dbReference>
<dbReference type="SUPFAM" id="SSF117916">
    <property type="entry name" value="Fe-S cluster assembly (FSCA) domain-like"/>
    <property type="match status" value="1"/>
</dbReference>
<dbReference type="InterPro" id="IPR002744">
    <property type="entry name" value="MIP18-like"/>
</dbReference>
<name>A0A557RBY3_9RHOO</name>
<dbReference type="Pfam" id="PF01883">
    <property type="entry name" value="FeS_assembly_P"/>
    <property type="match status" value="1"/>
</dbReference>